<dbReference type="Proteomes" id="UP000007434">
    <property type="component" value="Chromosome"/>
</dbReference>
<reference evidence="6 7" key="2">
    <citation type="journal article" date="2011" name="J. Bacteriol.">
        <title>Complete Genome Sequence of the Haloalkaliphilic, Hydrogen Producing Halanaerobium hydrogenoformans.</title>
        <authorList>
            <person name="Brown S.D."/>
            <person name="Begemann M.B."/>
            <person name="Mormile M.R."/>
            <person name="Wall J.D."/>
            <person name="Han C.S."/>
            <person name="Goodwin L.A."/>
            <person name="Pitluck S."/>
            <person name="Land M.L."/>
            <person name="Hauser L.J."/>
            <person name="Elias D.A."/>
        </authorList>
    </citation>
    <scope>NUCLEOTIDE SEQUENCE [LARGE SCALE GENOMIC DNA]</scope>
    <source>
        <strain evidence="7">sapolanicus</strain>
    </source>
</reference>
<gene>
    <name evidence="6" type="ordered locus">Halsa_0564</name>
</gene>
<protein>
    <submittedName>
        <fullName evidence="6">Iron-containing alcohol dehydrogenase</fullName>
    </submittedName>
</protein>
<dbReference type="InterPro" id="IPR056798">
    <property type="entry name" value="ADH_Fe_C"/>
</dbReference>
<dbReference type="InterPro" id="IPR001670">
    <property type="entry name" value="ADH_Fe/GldA"/>
</dbReference>
<evidence type="ECO:0000313" key="7">
    <source>
        <dbReference type="Proteomes" id="UP000007434"/>
    </source>
</evidence>
<dbReference type="FunFam" id="1.20.1090.10:FF:000001">
    <property type="entry name" value="Aldehyde-alcohol dehydrogenase"/>
    <property type="match status" value="1"/>
</dbReference>
<proteinExistence type="inferred from homology"/>
<keyword evidence="3" id="KW-0520">NAD</keyword>
<dbReference type="RefSeq" id="WP_013405133.1">
    <property type="nucleotide sequence ID" value="NC_014654.1"/>
</dbReference>
<keyword evidence="7" id="KW-1185">Reference proteome</keyword>
<accession>E4RPK6</accession>
<dbReference type="PROSITE" id="PS00913">
    <property type="entry name" value="ADH_IRON_1"/>
    <property type="match status" value="1"/>
</dbReference>
<dbReference type="STRING" id="656519.Halsa_0564"/>
<dbReference type="InterPro" id="IPR018211">
    <property type="entry name" value="ADH_Fe_CS"/>
</dbReference>
<dbReference type="EMBL" id="CP002304">
    <property type="protein sequence ID" value="ADQ14029.1"/>
    <property type="molecule type" value="Genomic_DNA"/>
</dbReference>
<dbReference type="PANTHER" id="PTHR11496:SF102">
    <property type="entry name" value="ALCOHOL DEHYDROGENASE 4"/>
    <property type="match status" value="1"/>
</dbReference>
<keyword evidence="2" id="KW-0560">Oxidoreductase</keyword>
<dbReference type="GO" id="GO:0046872">
    <property type="term" value="F:metal ion binding"/>
    <property type="evidence" value="ECO:0007669"/>
    <property type="project" value="InterPro"/>
</dbReference>
<dbReference type="Gene3D" id="1.20.1090.10">
    <property type="entry name" value="Dehydroquinate synthase-like - alpha domain"/>
    <property type="match status" value="1"/>
</dbReference>
<evidence type="ECO:0000256" key="2">
    <source>
        <dbReference type="ARBA" id="ARBA00023002"/>
    </source>
</evidence>
<evidence type="ECO:0000313" key="6">
    <source>
        <dbReference type="EMBL" id="ADQ14029.1"/>
    </source>
</evidence>
<evidence type="ECO:0000259" key="5">
    <source>
        <dbReference type="Pfam" id="PF25137"/>
    </source>
</evidence>
<sequence>MIAIKDLDFKIPKEIKIGYDKRNHLSEYLKELKIDKVLVVIDKILEELGLLDNIWSEFDKNNIQYSIYDEIKGEPGIKDIDNALKELKVDRNFTGVIGIGGGSVMDTAKVLAAAGEIKGSIVNYIGTDTIQKKALPMIMIPSTAGTGSEATPNSIVKNEEVESKQGIVSSYLIPDLVVLDPALTLSLPARVTAETGMDAFTHAVECFICNKSNEMSDLYALKAVEYISKYIRRAVKNKEDKEARYYMLLASFMGGVAITNSGTGGVHALSYPLGGKYGISHGLSNSILLPAVMDFNSQAVPDKFIQIAEAMALDTDGLSEEQIVTKAVQEIQKLIEDLEIQLEDFKITEELIDDLAENAMQVERLLNNNPIEIKYEDAVNIYNTALK</sequence>
<dbReference type="GO" id="GO:0004022">
    <property type="term" value="F:alcohol dehydrogenase (NAD+) activity"/>
    <property type="evidence" value="ECO:0007669"/>
    <property type="project" value="TreeGrafter"/>
</dbReference>
<evidence type="ECO:0000256" key="3">
    <source>
        <dbReference type="ARBA" id="ARBA00023027"/>
    </source>
</evidence>
<evidence type="ECO:0000259" key="4">
    <source>
        <dbReference type="Pfam" id="PF00465"/>
    </source>
</evidence>
<dbReference type="CDD" id="cd08551">
    <property type="entry name" value="Fe-ADH"/>
    <property type="match status" value="1"/>
</dbReference>
<dbReference type="HOGENOM" id="CLU_007207_0_0_9"/>
<dbReference type="Pfam" id="PF25137">
    <property type="entry name" value="ADH_Fe_C"/>
    <property type="match status" value="1"/>
</dbReference>
<dbReference type="eggNOG" id="COG1454">
    <property type="taxonomic scope" value="Bacteria"/>
</dbReference>
<reference evidence="6 7" key="1">
    <citation type="submission" date="2010-11" db="EMBL/GenBank/DDBJ databases">
        <title>Complete sequence of Halanaerobium sp. sapolanicus.</title>
        <authorList>
            <consortium name="US DOE Joint Genome Institute"/>
            <person name="Lucas S."/>
            <person name="Copeland A."/>
            <person name="Lapidus A."/>
            <person name="Cheng J.-F."/>
            <person name="Bruce D."/>
            <person name="Goodwin L."/>
            <person name="Pitluck S."/>
            <person name="Davenport K."/>
            <person name="Detter J.C."/>
            <person name="Han C."/>
            <person name="Tapia R."/>
            <person name="Land M."/>
            <person name="Hauser L."/>
            <person name="Jeffries C."/>
            <person name="Kyrpides N."/>
            <person name="Ivanova N."/>
            <person name="Mikhailova N."/>
            <person name="Begemann M.B."/>
            <person name="Mormile M.R."/>
            <person name="Wall J.D."/>
            <person name="Elias D.A."/>
            <person name="Woyke T."/>
        </authorList>
    </citation>
    <scope>NUCLEOTIDE SEQUENCE [LARGE SCALE GENOMIC DNA]</scope>
    <source>
        <strain evidence="7">sapolanicus</strain>
    </source>
</reference>
<dbReference type="PANTHER" id="PTHR11496">
    <property type="entry name" value="ALCOHOL DEHYDROGENASE"/>
    <property type="match status" value="1"/>
</dbReference>
<comment type="similarity">
    <text evidence="1">Belongs to the iron-containing alcohol dehydrogenase family.</text>
</comment>
<feature type="domain" description="Fe-containing alcohol dehydrogenase-like C-terminal" evidence="5">
    <location>
        <begin position="192"/>
        <end position="385"/>
    </location>
</feature>
<evidence type="ECO:0000256" key="1">
    <source>
        <dbReference type="ARBA" id="ARBA00007358"/>
    </source>
</evidence>
<dbReference type="FunFam" id="3.40.50.1970:FF:000003">
    <property type="entry name" value="Alcohol dehydrogenase, iron-containing"/>
    <property type="match status" value="1"/>
</dbReference>
<dbReference type="Pfam" id="PF00465">
    <property type="entry name" value="Fe-ADH"/>
    <property type="match status" value="1"/>
</dbReference>
<organism evidence="6 7">
    <name type="scientific">Halanaerobium hydrogeniformans</name>
    <name type="common">Halanaerobium sp. (strain sapolanicus)</name>
    <dbReference type="NCBI Taxonomy" id="656519"/>
    <lineage>
        <taxon>Bacteria</taxon>
        <taxon>Bacillati</taxon>
        <taxon>Bacillota</taxon>
        <taxon>Clostridia</taxon>
        <taxon>Halanaerobiales</taxon>
        <taxon>Halanaerobiaceae</taxon>
        <taxon>Halanaerobium</taxon>
    </lineage>
</organism>
<dbReference type="AlphaFoldDB" id="E4RPK6"/>
<feature type="domain" description="Alcohol dehydrogenase iron-type/glycerol dehydrogenase GldA" evidence="4">
    <location>
        <begin position="12"/>
        <end position="181"/>
    </location>
</feature>
<dbReference type="Gene3D" id="3.40.50.1970">
    <property type="match status" value="1"/>
</dbReference>
<dbReference type="KEGG" id="has:Halsa_0564"/>
<name>E4RPK6_HALHG</name>
<dbReference type="InterPro" id="IPR039697">
    <property type="entry name" value="Alcohol_dehydrogenase_Fe"/>
</dbReference>
<dbReference type="SUPFAM" id="SSF56796">
    <property type="entry name" value="Dehydroquinate synthase-like"/>
    <property type="match status" value="1"/>
</dbReference>